<protein>
    <submittedName>
        <fullName evidence="1">Uncharacterized protein</fullName>
    </submittedName>
</protein>
<organism evidence="1 2">
    <name type="scientific">Sphingomonas aliaeris</name>
    <dbReference type="NCBI Taxonomy" id="2759526"/>
    <lineage>
        <taxon>Bacteria</taxon>
        <taxon>Pseudomonadati</taxon>
        <taxon>Pseudomonadota</taxon>
        <taxon>Alphaproteobacteria</taxon>
        <taxon>Sphingomonadales</taxon>
        <taxon>Sphingomonadaceae</taxon>
        <taxon>Sphingomonas</taxon>
    </lineage>
</organism>
<gene>
    <name evidence="1" type="ORF">H5J25_00715</name>
</gene>
<dbReference type="EMBL" id="CP061035">
    <property type="protein sequence ID" value="QQV77393.1"/>
    <property type="molecule type" value="Genomic_DNA"/>
</dbReference>
<dbReference type="RefSeq" id="WP_202093836.1">
    <property type="nucleotide sequence ID" value="NZ_CP061035.1"/>
</dbReference>
<evidence type="ECO:0000313" key="2">
    <source>
        <dbReference type="Proteomes" id="UP000595894"/>
    </source>
</evidence>
<name>A0A974NVA8_9SPHN</name>
<dbReference type="AlphaFoldDB" id="A0A974NVA8"/>
<evidence type="ECO:0000313" key="1">
    <source>
        <dbReference type="EMBL" id="QQV77393.1"/>
    </source>
</evidence>
<proteinExistence type="predicted"/>
<dbReference type="Proteomes" id="UP000595894">
    <property type="component" value="Chromosome"/>
</dbReference>
<keyword evidence="2" id="KW-1185">Reference proteome</keyword>
<dbReference type="KEGG" id="sari:H5J25_00715"/>
<reference evidence="2" key="1">
    <citation type="submission" date="2020-09" db="EMBL/GenBank/DDBJ databases">
        <title>Sphingomonas sp., a new species isolated from pork steak.</title>
        <authorList>
            <person name="Heidler von Heilborn D."/>
        </authorList>
    </citation>
    <scope>NUCLEOTIDE SEQUENCE [LARGE SCALE GENOMIC DNA]</scope>
</reference>
<accession>A0A974NVA8</accession>
<sequence length="248" mass="25733">MSPSPAPAPSSSPAKAAATTLGRAELLALADAAADAFAAGRSPPAELASSAGRQFDLVLPFGCSGPNDPAATAMGWQYDPSTGTLRVSVTPVAWSGPDWHVRQGGETATATGFWINRPWSSSEHCPARIGDFMPSGTSPVTLPGQTLAIATFGADAPLARAGRAFETVQRISQFDGSQGIRLHIIGRLARAETGPVVRCVQPAGIEQRPICAIATTVDEVRIELPTTGATIATWEIDRLGPPKDLANQ</sequence>